<evidence type="ECO:0000259" key="5">
    <source>
        <dbReference type="Pfam" id="PF01494"/>
    </source>
</evidence>
<dbReference type="Gene3D" id="3.40.30.120">
    <property type="match status" value="1"/>
</dbReference>
<organism evidence="6 7">
    <name type="scientific">Orlajensenia flava</name>
    <dbReference type="NCBI Taxonomy" id="2565934"/>
    <lineage>
        <taxon>Bacteria</taxon>
        <taxon>Bacillati</taxon>
        <taxon>Actinomycetota</taxon>
        <taxon>Actinomycetes</taxon>
        <taxon>Micrococcales</taxon>
        <taxon>Microbacteriaceae</taxon>
        <taxon>Orlajensenia</taxon>
    </lineage>
</organism>
<dbReference type="InterPro" id="IPR002938">
    <property type="entry name" value="FAD-bd"/>
</dbReference>
<keyword evidence="7" id="KW-1185">Reference proteome</keyword>
<dbReference type="Gene3D" id="3.50.50.60">
    <property type="entry name" value="FAD/NAD(P)-binding domain"/>
    <property type="match status" value="1"/>
</dbReference>
<reference evidence="6 7" key="1">
    <citation type="submission" date="2019-04" db="EMBL/GenBank/DDBJ databases">
        <authorList>
            <person name="Jiang L."/>
        </authorList>
    </citation>
    <scope>NUCLEOTIDE SEQUENCE [LARGE SCALE GENOMIC DNA]</scope>
    <source>
        <strain evidence="6 7">YIM 131861</strain>
    </source>
</reference>
<dbReference type="RefSeq" id="WP_136423415.1">
    <property type="nucleotide sequence ID" value="NZ_SSSN01000003.1"/>
</dbReference>
<evidence type="ECO:0000256" key="1">
    <source>
        <dbReference type="ARBA" id="ARBA00001974"/>
    </source>
</evidence>
<dbReference type="OrthoDB" id="4246007at2"/>
<dbReference type="InterPro" id="IPR050641">
    <property type="entry name" value="RIFMO-like"/>
</dbReference>
<proteinExistence type="inferred from homology"/>
<comment type="cofactor">
    <cofactor evidence="1">
        <name>FAD</name>
        <dbReference type="ChEBI" id="CHEBI:57692"/>
    </cofactor>
</comment>
<dbReference type="PANTHER" id="PTHR43004:SF19">
    <property type="entry name" value="BINDING MONOOXYGENASE, PUTATIVE (JCVI)-RELATED"/>
    <property type="match status" value="1"/>
</dbReference>
<dbReference type="InterPro" id="IPR036249">
    <property type="entry name" value="Thioredoxin-like_sf"/>
</dbReference>
<evidence type="ECO:0000256" key="2">
    <source>
        <dbReference type="ARBA" id="ARBA00007801"/>
    </source>
</evidence>
<dbReference type="Pfam" id="PF21274">
    <property type="entry name" value="Rng_hyd_C"/>
    <property type="match status" value="1"/>
</dbReference>
<name>A0A4S4G033_9MICO</name>
<accession>A0A4S4G033</accession>
<feature type="domain" description="FAD-binding" evidence="5">
    <location>
        <begin position="7"/>
        <end position="344"/>
    </location>
</feature>
<sequence length="622" mass="67101">MMNEITTTVLIIGAGPTGLTLACELARKDVPFRIIEAAQQPQAGSRGKGVQPRTLEVLDDLGVVDRVLAHGRLAMPIQMTGPDGVTRDVDAVAFRDRPDIPYPASLITPEWRMEEALRERLAELGGSVEFGAALTRFDQDESTVTATIMRDGVEEVMTAHWLVGADGGHSVVRKQLGIAFDGETLESVRMIVADVSVDGLDREAWRMWRHEEGMAMLCPLPSTDLFQFQASIAPGQDAELTIQNLQAILDSRSGRSDITMTAPAWTSLWRANIRLVESYRSGRAFLAGDAAHIHSPAGGQGMNTGIQDAHNLGWKLAAVESGAPEGLLDSYEAERRPVAESVLALSNERLRRTLEEKNLPVRGDANTMQLTIGYRSGPLAVDDRDEQAPVRAGDRVPDVLGLVTTDGEWRLFDLLRGGRFTLLRFGDAVAATAPTSIRVLDVVPVAHRRSGDATDVVDGDGALASTFGVEGSALVLLRPDGYIGAISDAGDISVIESYLALVGPPTAGGASDDEVERNLHGMDVLDFEGWDSEDWDGVFADHHTDDVVVDWKGVGTTRGLQAHQAAMKDYVAQAGAFPRISEHPIRFGQGEWTCVVGVVGGATMVTVAKWRDGKIAEEYIWG</sequence>
<dbReference type="SUPFAM" id="SSF52833">
    <property type="entry name" value="Thioredoxin-like"/>
    <property type="match status" value="1"/>
</dbReference>
<evidence type="ECO:0000313" key="7">
    <source>
        <dbReference type="Proteomes" id="UP000307380"/>
    </source>
</evidence>
<dbReference type="AlphaFoldDB" id="A0A4S4G033"/>
<protein>
    <submittedName>
        <fullName evidence="6">3-(3-hydroxyphenyl)propionate hydroxylase</fullName>
    </submittedName>
</protein>
<dbReference type="Pfam" id="PF01494">
    <property type="entry name" value="FAD_binding_3"/>
    <property type="match status" value="1"/>
</dbReference>
<dbReference type="PRINTS" id="PR00420">
    <property type="entry name" value="RNGMNOXGNASE"/>
</dbReference>
<comment type="similarity">
    <text evidence="2">Belongs to the PheA/TfdB FAD monooxygenase family.</text>
</comment>
<comment type="caution">
    <text evidence="6">The sequence shown here is derived from an EMBL/GenBank/DDBJ whole genome shotgun (WGS) entry which is preliminary data.</text>
</comment>
<dbReference type="Gene3D" id="3.30.70.2450">
    <property type="match status" value="1"/>
</dbReference>
<dbReference type="GO" id="GO:0016709">
    <property type="term" value="F:oxidoreductase activity, acting on paired donors, with incorporation or reduction of molecular oxygen, NAD(P)H as one donor, and incorporation of one atom of oxygen"/>
    <property type="evidence" value="ECO:0007669"/>
    <property type="project" value="UniProtKB-ARBA"/>
</dbReference>
<keyword evidence="4" id="KW-0274">FAD</keyword>
<dbReference type="NCBIfam" id="NF004832">
    <property type="entry name" value="PRK06184.1"/>
    <property type="match status" value="1"/>
</dbReference>
<keyword evidence="3" id="KW-0285">Flavoprotein</keyword>
<evidence type="ECO:0000256" key="3">
    <source>
        <dbReference type="ARBA" id="ARBA00022630"/>
    </source>
</evidence>
<dbReference type="GO" id="GO:0071949">
    <property type="term" value="F:FAD binding"/>
    <property type="evidence" value="ECO:0007669"/>
    <property type="project" value="InterPro"/>
</dbReference>
<dbReference type="Proteomes" id="UP000307380">
    <property type="component" value="Unassembled WGS sequence"/>
</dbReference>
<dbReference type="InterPro" id="IPR036188">
    <property type="entry name" value="FAD/NAD-bd_sf"/>
</dbReference>
<dbReference type="SUPFAM" id="SSF54427">
    <property type="entry name" value="NTF2-like"/>
    <property type="match status" value="1"/>
</dbReference>
<dbReference type="SUPFAM" id="SSF51905">
    <property type="entry name" value="FAD/NAD(P)-binding domain"/>
    <property type="match status" value="1"/>
</dbReference>
<evidence type="ECO:0000256" key="4">
    <source>
        <dbReference type="ARBA" id="ARBA00022827"/>
    </source>
</evidence>
<dbReference type="EMBL" id="SSSN01000003">
    <property type="protein sequence ID" value="THG35715.1"/>
    <property type="molecule type" value="Genomic_DNA"/>
</dbReference>
<evidence type="ECO:0000313" key="6">
    <source>
        <dbReference type="EMBL" id="THG35715.1"/>
    </source>
</evidence>
<dbReference type="PANTHER" id="PTHR43004">
    <property type="entry name" value="TRK SYSTEM POTASSIUM UPTAKE PROTEIN"/>
    <property type="match status" value="1"/>
</dbReference>
<gene>
    <name evidence="6" type="ORF">E6C70_06695</name>
</gene>
<dbReference type="InterPro" id="IPR032710">
    <property type="entry name" value="NTF2-like_dom_sf"/>
</dbReference>